<accession>A0A9D4FDT7</accession>
<sequence>MSLEETVQMLRKSSGQRLQEYFRNRATISPGCSDSRASQSQLSLCSSTPVMIPTKTDLPITPNSESSTPEKLKGNLI</sequence>
<comment type="caution">
    <text evidence="2">The sequence shown here is derived from an EMBL/GenBank/DDBJ whole genome shotgun (WGS) entry which is preliminary data.</text>
</comment>
<dbReference type="Proteomes" id="UP000828390">
    <property type="component" value="Unassembled WGS sequence"/>
</dbReference>
<feature type="region of interest" description="Disordered" evidence="1">
    <location>
        <begin position="55"/>
        <end position="77"/>
    </location>
</feature>
<keyword evidence="3" id="KW-1185">Reference proteome</keyword>
<proteinExistence type="predicted"/>
<organism evidence="2 3">
    <name type="scientific">Dreissena polymorpha</name>
    <name type="common">Zebra mussel</name>
    <name type="synonym">Mytilus polymorpha</name>
    <dbReference type="NCBI Taxonomy" id="45954"/>
    <lineage>
        <taxon>Eukaryota</taxon>
        <taxon>Metazoa</taxon>
        <taxon>Spiralia</taxon>
        <taxon>Lophotrochozoa</taxon>
        <taxon>Mollusca</taxon>
        <taxon>Bivalvia</taxon>
        <taxon>Autobranchia</taxon>
        <taxon>Heteroconchia</taxon>
        <taxon>Euheterodonta</taxon>
        <taxon>Imparidentia</taxon>
        <taxon>Neoheterodontei</taxon>
        <taxon>Myida</taxon>
        <taxon>Dreissenoidea</taxon>
        <taxon>Dreissenidae</taxon>
        <taxon>Dreissena</taxon>
    </lineage>
</organism>
<evidence type="ECO:0000256" key="1">
    <source>
        <dbReference type="SAM" id="MobiDB-lite"/>
    </source>
</evidence>
<dbReference type="EMBL" id="JAIWYP010000007">
    <property type="protein sequence ID" value="KAH3796452.1"/>
    <property type="molecule type" value="Genomic_DNA"/>
</dbReference>
<reference evidence="2" key="1">
    <citation type="journal article" date="2019" name="bioRxiv">
        <title>The Genome of the Zebra Mussel, Dreissena polymorpha: A Resource for Invasive Species Research.</title>
        <authorList>
            <person name="McCartney M.A."/>
            <person name="Auch B."/>
            <person name="Kono T."/>
            <person name="Mallez S."/>
            <person name="Zhang Y."/>
            <person name="Obille A."/>
            <person name="Becker A."/>
            <person name="Abrahante J.E."/>
            <person name="Garbe J."/>
            <person name="Badalamenti J.P."/>
            <person name="Herman A."/>
            <person name="Mangelson H."/>
            <person name="Liachko I."/>
            <person name="Sullivan S."/>
            <person name="Sone E.D."/>
            <person name="Koren S."/>
            <person name="Silverstein K.A.T."/>
            <person name="Beckman K.B."/>
            <person name="Gohl D.M."/>
        </authorList>
    </citation>
    <scope>NUCLEOTIDE SEQUENCE</scope>
    <source>
        <strain evidence="2">Duluth1</strain>
        <tissue evidence="2">Whole animal</tissue>
    </source>
</reference>
<evidence type="ECO:0000313" key="2">
    <source>
        <dbReference type="EMBL" id="KAH3796452.1"/>
    </source>
</evidence>
<name>A0A9D4FDT7_DREPO</name>
<dbReference type="AlphaFoldDB" id="A0A9D4FDT7"/>
<gene>
    <name evidence="2" type="ORF">DPMN_150020</name>
</gene>
<feature type="compositionally biased region" description="Basic and acidic residues" evidence="1">
    <location>
        <begin position="68"/>
        <end position="77"/>
    </location>
</feature>
<evidence type="ECO:0000313" key="3">
    <source>
        <dbReference type="Proteomes" id="UP000828390"/>
    </source>
</evidence>
<reference evidence="2" key="2">
    <citation type="submission" date="2020-11" db="EMBL/GenBank/DDBJ databases">
        <authorList>
            <person name="McCartney M.A."/>
            <person name="Auch B."/>
            <person name="Kono T."/>
            <person name="Mallez S."/>
            <person name="Becker A."/>
            <person name="Gohl D.M."/>
            <person name="Silverstein K.A.T."/>
            <person name="Koren S."/>
            <person name="Bechman K.B."/>
            <person name="Herman A."/>
            <person name="Abrahante J.E."/>
            <person name="Garbe J."/>
        </authorList>
    </citation>
    <scope>NUCLEOTIDE SEQUENCE</scope>
    <source>
        <strain evidence="2">Duluth1</strain>
        <tissue evidence="2">Whole animal</tissue>
    </source>
</reference>
<protein>
    <submittedName>
        <fullName evidence="2">Uncharacterized protein</fullName>
    </submittedName>
</protein>